<dbReference type="AlphaFoldDB" id="A0A011MIM1"/>
<comment type="caution">
    <text evidence="1">The sequence shown here is derived from an EMBL/GenBank/DDBJ whole genome shotgun (WGS) entry which is preliminary data.</text>
</comment>
<organism evidence="1 2">
    <name type="scientific">Candidatus Accumulibacter adjunctus</name>
    <dbReference type="NCBI Taxonomy" id="1454001"/>
    <lineage>
        <taxon>Bacteria</taxon>
        <taxon>Pseudomonadati</taxon>
        <taxon>Pseudomonadota</taxon>
        <taxon>Betaproteobacteria</taxon>
        <taxon>Candidatus Accumulibacter</taxon>
    </lineage>
</organism>
<dbReference type="EMBL" id="JFAX01000001">
    <property type="protein sequence ID" value="EXI69778.1"/>
    <property type="molecule type" value="Genomic_DNA"/>
</dbReference>
<dbReference type="STRING" id="1454001.AW08_00271"/>
<protein>
    <submittedName>
        <fullName evidence="1">Uncharacterized protein</fullName>
    </submittedName>
</protein>
<dbReference type="PATRIC" id="fig|1454001.3.peg.104"/>
<evidence type="ECO:0000313" key="2">
    <source>
        <dbReference type="Proteomes" id="UP000020218"/>
    </source>
</evidence>
<accession>A0A011MIM1</accession>
<name>A0A011MIM1_9PROT</name>
<dbReference type="Proteomes" id="UP000020218">
    <property type="component" value="Unassembled WGS sequence"/>
</dbReference>
<evidence type="ECO:0000313" key="1">
    <source>
        <dbReference type="EMBL" id="EXI69778.1"/>
    </source>
</evidence>
<keyword evidence="2" id="KW-1185">Reference proteome</keyword>
<sequence length="72" mass="8013">MPDLAQRRCRIAGHELAEGDWLCLDGNHGRIHAGRPEVVRKRPDDLLQQVESWRRRLAAGSETTATAVARAA</sequence>
<proteinExistence type="predicted"/>
<gene>
    <name evidence="1" type="ORF">AW08_00271</name>
</gene>
<reference evidence="1" key="1">
    <citation type="submission" date="2014-02" db="EMBL/GenBank/DDBJ databases">
        <title>Expanding our view of genomic diversity in Candidatus Accumulibacter clades.</title>
        <authorList>
            <person name="Skennerton C.T."/>
            <person name="Barr J.J."/>
            <person name="Slater F.R."/>
            <person name="Bond P.L."/>
            <person name="Tyson G.W."/>
        </authorList>
    </citation>
    <scope>NUCLEOTIDE SEQUENCE [LARGE SCALE GENOMIC DNA]</scope>
</reference>